<dbReference type="Gene3D" id="3.90.226.10">
    <property type="entry name" value="2-enoyl-CoA Hydratase, Chain A, domain 1"/>
    <property type="match status" value="1"/>
</dbReference>
<keyword evidence="3" id="KW-1185">Reference proteome</keyword>
<keyword evidence="1" id="KW-1133">Transmembrane helix</keyword>
<dbReference type="AlphaFoldDB" id="A0A432XD18"/>
<feature type="transmembrane region" description="Helical" evidence="1">
    <location>
        <begin position="54"/>
        <end position="75"/>
    </location>
</feature>
<dbReference type="Proteomes" id="UP000286678">
    <property type="component" value="Unassembled WGS sequence"/>
</dbReference>
<reference evidence="3" key="1">
    <citation type="journal article" date="2018" name="Front. Microbiol.">
        <title>Genome-Based Analysis Reveals the Taxonomy and Diversity of the Family Idiomarinaceae.</title>
        <authorList>
            <person name="Liu Y."/>
            <person name="Lai Q."/>
            <person name="Shao Z."/>
        </authorList>
    </citation>
    <scope>NUCLEOTIDE SEQUENCE [LARGE SCALE GENOMIC DNA]</scope>
    <source>
        <strain evidence="3">SW15</strain>
    </source>
</reference>
<proteinExistence type="predicted"/>
<name>A0A432XD18_9GAMM</name>
<sequence>MESKKPNYFVRHWRGELPLSVSFWGNVVFLNLLITMISRITTFGGFLDGIRWQTAQIVVLSLILFAVIIGVWQIVGTWRSATSYRAKGGSPVITGIVKLLMAFGVLSLIGNLGIAIEDFNLRTENAKNQDFDVYVSENGYELVITGEIGVTISDSVVAQLEQHKAIDTLVLNSHGGDLNETFRIINALKNYRNDEHKITTYVDEHCASACSILFISGDTRILAKGAQLGFHQLQSYATADPDTSNIERLQRKVRNYFQLQGVSPSFLRDMYQAAPDDMWYPEEELLLTSNVVHHLVERESMVPTSAPTAQPSAAQGAETESQLDVVALIRNISPAQYEELERQLESIPNDANHTQNAELTISNFVSNLKLESLRRVDDQLLLEVIENETALYNQLAEHAPDLCMQTLYPGEYGYPDYERVMRYQDDALFAEEITRIFEQGLRQGLPTIDYEMAYADLDHVLATINQDITALDAFEPSNEGYRLHCQSIAHFYAYLAKALPDARAANLVRYLIEPE</sequence>
<accession>A0A432XD18</accession>
<protein>
    <recommendedName>
        <fullName evidence="4">Clp protease</fullName>
    </recommendedName>
</protein>
<dbReference type="EMBL" id="PIPT01000008">
    <property type="protein sequence ID" value="RUO46570.1"/>
    <property type="molecule type" value="Genomic_DNA"/>
</dbReference>
<gene>
    <name evidence="2" type="ORF">CWE21_10455</name>
</gene>
<evidence type="ECO:0008006" key="4">
    <source>
        <dbReference type="Google" id="ProtNLM"/>
    </source>
</evidence>
<keyword evidence="1" id="KW-0472">Membrane</keyword>
<feature type="transmembrane region" description="Helical" evidence="1">
    <location>
        <begin position="21"/>
        <end position="42"/>
    </location>
</feature>
<dbReference type="Pfam" id="PF00574">
    <property type="entry name" value="CLP_protease"/>
    <property type="match status" value="1"/>
</dbReference>
<keyword evidence="1" id="KW-0812">Transmembrane</keyword>
<evidence type="ECO:0000313" key="2">
    <source>
        <dbReference type="EMBL" id="RUO46570.1"/>
    </source>
</evidence>
<evidence type="ECO:0000313" key="3">
    <source>
        <dbReference type="Proteomes" id="UP000286678"/>
    </source>
</evidence>
<feature type="transmembrane region" description="Helical" evidence="1">
    <location>
        <begin position="96"/>
        <end position="116"/>
    </location>
</feature>
<dbReference type="InterPro" id="IPR023562">
    <property type="entry name" value="ClpP/TepA"/>
</dbReference>
<dbReference type="RefSeq" id="WP_157982763.1">
    <property type="nucleotide sequence ID" value="NZ_PIPT01000008.1"/>
</dbReference>
<dbReference type="OrthoDB" id="5935280at2"/>
<dbReference type="SUPFAM" id="SSF52096">
    <property type="entry name" value="ClpP/crotonase"/>
    <property type="match status" value="1"/>
</dbReference>
<comment type="caution">
    <text evidence="2">The sequence shown here is derived from an EMBL/GenBank/DDBJ whole genome shotgun (WGS) entry which is preliminary data.</text>
</comment>
<evidence type="ECO:0000256" key="1">
    <source>
        <dbReference type="SAM" id="Phobius"/>
    </source>
</evidence>
<organism evidence="2 3">
    <name type="scientific">Pseudidiomarina aquimaris</name>
    <dbReference type="NCBI Taxonomy" id="641841"/>
    <lineage>
        <taxon>Bacteria</taxon>
        <taxon>Pseudomonadati</taxon>
        <taxon>Pseudomonadota</taxon>
        <taxon>Gammaproteobacteria</taxon>
        <taxon>Alteromonadales</taxon>
        <taxon>Idiomarinaceae</taxon>
        <taxon>Pseudidiomarina</taxon>
    </lineage>
</organism>
<dbReference type="InterPro" id="IPR029045">
    <property type="entry name" value="ClpP/crotonase-like_dom_sf"/>
</dbReference>